<feature type="non-terminal residue" evidence="2">
    <location>
        <position position="1"/>
    </location>
</feature>
<evidence type="ECO:0000313" key="2">
    <source>
        <dbReference type="EMBL" id="CAH2015608.1"/>
    </source>
</evidence>
<evidence type="ECO:0000313" key="3">
    <source>
        <dbReference type="Proteomes" id="UP001152888"/>
    </source>
</evidence>
<comment type="caution">
    <text evidence="2">The sequence shown here is derived from an EMBL/GenBank/DDBJ whole genome shotgun (WGS) entry which is preliminary data.</text>
</comment>
<name>A0A9P0MMU5_ACAOB</name>
<dbReference type="EMBL" id="CAKOFQ010008718">
    <property type="protein sequence ID" value="CAH2015608.1"/>
    <property type="molecule type" value="Genomic_DNA"/>
</dbReference>
<dbReference type="AlphaFoldDB" id="A0A9P0MMU5"/>
<feature type="domain" description="MADF" evidence="1">
    <location>
        <begin position="27"/>
        <end position="75"/>
    </location>
</feature>
<organism evidence="2 3">
    <name type="scientific">Acanthoscelides obtectus</name>
    <name type="common">Bean weevil</name>
    <name type="synonym">Bruchus obtectus</name>
    <dbReference type="NCBI Taxonomy" id="200917"/>
    <lineage>
        <taxon>Eukaryota</taxon>
        <taxon>Metazoa</taxon>
        <taxon>Ecdysozoa</taxon>
        <taxon>Arthropoda</taxon>
        <taxon>Hexapoda</taxon>
        <taxon>Insecta</taxon>
        <taxon>Pterygota</taxon>
        <taxon>Neoptera</taxon>
        <taxon>Endopterygota</taxon>
        <taxon>Coleoptera</taxon>
        <taxon>Polyphaga</taxon>
        <taxon>Cucujiformia</taxon>
        <taxon>Chrysomeloidea</taxon>
        <taxon>Chrysomelidae</taxon>
        <taxon>Bruchinae</taxon>
        <taxon>Bruchini</taxon>
        <taxon>Acanthoscelides</taxon>
    </lineage>
</organism>
<evidence type="ECO:0000259" key="1">
    <source>
        <dbReference type="Pfam" id="PF10545"/>
    </source>
</evidence>
<sequence length="153" mass="17626">DIKNAALFHVAAVVVHECDRLSEKEKHETVLLIQKRWKTARDAYVRDRAKLRKINSGDSAKHIKKYIYFENLTFLEKTVDLNKTDTGFDADEAGQENQNNEVIDLSESDADVDVEGSVKESQLRQNFTRTKRKKIDTLDNTLIAFLDEATKHF</sequence>
<accession>A0A9P0MMU5</accession>
<gene>
    <name evidence="2" type="ORF">ACAOBT_LOCUS34852</name>
</gene>
<reference evidence="2" key="1">
    <citation type="submission" date="2022-03" db="EMBL/GenBank/DDBJ databases">
        <authorList>
            <person name="Sayadi A."/>
        </authorList>
    </citation>
    <scope>NUCLEOTIDE SEQUENCE</scope>
</reference>
<protein>
    <recommendedName>
        <fullName evidence="1">MADF domain-containing protein</fullName>
    </recommendedName>
</protein>
<dbReference type="OrthoDB" id="8038273at2759"/>
<keyword evidence="3" id="KW-1185">Reference proteome</keyword>
<dbReference type="InterPro" id="IPR006578">
    <property type="entry name" value="MADF-dom"/>
</dbReference>
<dbReference type="Proteomes" id="UP001152888">
    <property type="component" value="Unassembled WGS sequence"/>
</dbReference>
<dbReference type="Pfam" id="PF10545">
    <property type="entry name" value="MADF_DNA_bdg"/>
    <property type="match status" value="1"/>
</dbReference>
<proteinExistence type="predicted"/>